<dbReference type="InterPro" id="IPR002213">
    <property type="entry name" value="UDP_glucos_trans"/>
</dbReference>
<dbReference type="EMBL" id="KZ084095">
    <property type="protein sequence ID" value="OSD04840.1"/>
    <property type="molecule type" value="Genomic_DNA"/>
</dbReference>
<gene>
    <name evidence="2" type="ORF">PYCCODRAFT_1457752</name>
</gene>
<proteinExistence type="predicted"/>
<protein>
    <submittedName>
        <fullName evidence="2">Glycosyltransferase family 1 protein</fullName>
    </submittedName>
</protein>
<sequence length="526" mass="58536">MAVPTYKHILVVAAHMWGHARALAVLSARMVRLRPVVVTFVATENIYDRLKAEILSDIGPNEQEVLSRIRLVRIDQGTELLDPAVVRDNFLDVWNQLCRGKSVAYETPEGKTGSIELRNEPLYAVVVDGFTVEIFNGVQEQRETVPGFSHLKLYTFLPCANDYLLVMYQEDLIPLVEALAEREGISFNEAAHALWAVPKGKVIRTASLPPVHDYEMNPQDFPLPPEMCGRLFVRIYRMLQQTDGVITLDAADYHPEATASFREILGRNSRNLYCAGPLISSGHDAPGYTAKGDAKDVIKFLDRQLAERGERSVLYISFGSMFWPVNPAKLDAALEVLIQENIAFVMASPSPLAKLPDDTLSKLKEYRNAFIATWMPQQAILAHPATGWCLTHGGHNSVLECVDAGVPMIFWPIGADQPANALHLSKLRNVAYELLEVRNGTGLGKIYHSGYAPTGTIDAVRNELRDILLRAYGADGVEKHTRLQGLRKTLKQAWSESGVARKETEEFLDEICAATPIGPVRETELR</sequence>
<dbReference type="PANTHER" id="PTHR48045">
    <property type="entry name" value="UDP-GLYCOSYLTRANSFERASE 72B1"/>
    <property type="match status" value="1"/>
</dbReference>
<evidence type="ECO:0000313" key="2">
    <source>
        <dbReference type="EMBL" id="OSD04840.1"/>
    </source>
</evidence>
<organism evidence="2 3">
    <name type="scientific">Trametes coccinea (strain BRFM310)</name>
    <name type="common">Pycnoporus coccineus</name>
    <dbReference type="NCBI Taxonomy" id="1353009"/>
    <lineage>
        <taxon>Eukaryota</taxon>
        <taxon>Fungi</taxon>
        <taxon>Dikarya</taxon>
        <taxon>Basidiomycota</taxon>
        <taxon>Agaricomycotina</taxon>
        <taxon>Agaricomycetes</taxon>
        <taxon>Polyporales</taxon>
        <taxon>Polyporaceae</taxon>
        <taxon>Trametes</taxon>
    </lineage>
</organism>
<dbReference type="PANTHER" id="PTHR48045:SF31">
    <property type="entry name" value="UDP-GLYCOSYLTRANSFERASE 76B1-LIKE"/>
    <property type="match status" value="1"/>
</dbReference>
<dbReference type="AlphaFoldDB" id="A0A1Y2IUL6"/>
<accession>A0A1Y2IUL6</accession>
<dbReference type="SUPFAM" id="SSF53756">
    <property type="entry name" value="UDP-Glycosyltransferase/glycogen phosphorylase"/>
    <property type="match status" value="1"/>
</dbReference>
<dbReference type="OrthoDB" id="5835829at2759"/>
<name>A0A1Y2IUL6_TRAC3</name>
<dbReference type="Pfam" id="PF00201">
    <property type="entry name" value="UDPGT"/>
    <property type="match status" value="1"/>
</dbReference>
<dbReference type="Proteomes" id="UP000193067">
    <property type="component" value="Unassembled WGS sequence"/>
</dbReference>
<keyword evidence="1 2" id="KW-0808">Transferase</keyword>
<keyword evidence="3" id="KW-1185">Reference proteome</keyword>
<evidence type="ECO:0000313" key="3">
    <source>
        <dbReference type="Proteomes" id="UP000193067"/>
    </source>
</evidence>
<dbReference type="Gene3D" id="3.40.50.2000">
    <property type="entry name" value="Glycogen Phosphorylase B"/>
    <property type="match status" value="2"/>
</dbReference>
<reference evidence="2 3" key="1">
    <citation type="journal article" date="2015" name="Biotechnol. Biofuels">
        <title>Enhanced degradation of softwood versus hardwood by the white-rot fungus Pycnoporus coccineus.</title>
        <authorList>
            <person name="Couturier M."/>
            <person name="Navarro D."/>
            <person name="Chevret D."/>
            <person name="Henrissat B."/>
            <person name="Piumi F."/>
            <person name="Ruiz-Duenas F.J."/>
            <person name="Martinez A.T."/>
            <person name="Grigoriev I.V."/>
            <person name="Riley R."/>
            <person name="Lipzen A."/>
            <person name="Berrin J.G."/>
            <person name="Master E.R."/>
            <person name="Rosso M.N."/>
        </authorList>
    </citation>
    <scope>NUCLEOTIDE SEQUENCE [LARGE SCALE GENOMIC DNA]</scope>
    <source>
        <strain evidence="2 3">BRFM310</strain>
    </source>
</reference>
<evidence type="ECO:0000256" key="1">
    <source>
        <dbReference type="ARBA" id="ARBA00022679"/>
    </source>
</evidence>
<dbReference type="CDD" id="cd03784">
    <property type="entry name" value="GT1_Gtf-like"/>
    <property type="match status" value="1"/>
</dbReference>
<dbReference type="GO" id="GO:0008194">
    <property type="term" value="F:UDP-glycosyltransferase activity"/>
    <property type="evidence" value="ECO:0007669"/>
    <property type="project" value="InterPro"/>
</dbReference>